<organism evidence="3 4">
    <name type="scientific">Nodularia spumigena CENA596</name>
    <dbReference type="NCBI Taxonomy" id="1819295"/>
    <lineage>
        <taxon>Bacteria</taxon>
        <taxon>Bacillati</taxon>
        <taxon>Cyanobacteriota</taxon>
        <taxon>Cyanophyceae</taxon>
        <taxon>Nostocales</taxon>
        <taxon>Nodulariaceae</taxon>
        <taxon>Nodularia</taxon>
    </lineage>
</organism>
<accession>A0A161XQV1</accession>
<protein>
    <submittedName>
        <fullName evidence="3">AbrB family transcriptional regulator</fullName>
    </submittedName>
</protein>
<proteinExistence type="predicted"/>
<name>A0A161XQV1_NODSP</name>
<comment type="caution">
    <text evidence="3">The sequence shown here is derived from an EMBL/GenBank/DDBJ whole genome shotgun (WGS) entry which is preliminary data.</text>
</comment>
<dbReference type="SUPFAM" id="SSF89447">
    <property type="entry name" value="AbrB/MazE/MraZ-like"/>
    <property type="match status" value="1"/>
</dbReference>
<evidence type="ECO:0000313" key="3">
    <source>
        <dbReference type="EMBL" id="KZL51424.1"/>
    </source>
</evidence>
<dbReference type="OrthoDB" id="9811597at2"/>
<dbReference type="Proteomes" id="UP000076555">
    <property type="component" value="Unassembled WGS sequence"/>
</dbReference>
<dbReference type="InterPro" id="IPR037914">
    <property type="entry name" value="SpoVT-AbrB_sf"/>
</dbReference>
<sequence>MSGVIVRTYATITTKGQVTIPKEIRDYLNLDTGSKVDFVIDENGIVKLIPLNVPIQSLSGILHRPGIKSASLQMETAIKQGAMGRVY</sequence>
<evidence type="ECO:0000313" key="4">
    <source>
        <dbReference type="Proteomes" id="UP000076555"/>
    </source>
</evidence>
<dbReference type="InterPro" id="IPR007159">
    <property type="entry name" value="SpoVT-AbrB_dom"/>
</dbReference>
<evidence type="ECO:0000256" key="1">
    <source>
        <dbReference type="PROSITE-ProRule" id="PRU01076"/>
    </source>
</evidence>
<dbReference type="Gene3D" id="2.10.260.10">
    <property type="match status" value="1"/>
</dbReference>
<feature type="domain" description="SpoVT-AbrB" evidence="2">
    <location>
        <begin position="7"/>
        <end position="53"/>
    </location>
</feature>
<dbReference type="GO" id="GO:0003677">
    <property type="term" value="F:DNA binding"/>
    <property type="evidence" value="ECO:0007669"/>
    <property type="project" value="UniProtKB-UniRule"/>
</dbReference>
<evidence type="ECO:0000259" key="2">
    <source>
        <dbReference type="PROSITE" id="PS51740"/>
    </source>
</evidence>
<dbReference type="PROSITE" id="PS51740">
    <property type="entry name" value="SPOVT_ABRB"/>
    <property type="match status" value="1"/>
</dbReference>
<dbReference type="AlphaFoldDB" id="A0A161XQV1"/>
<gene>
    <name evidence="3" type="ORF">A2T98_02280</name>
</gene>
<dbReference type="SMART" id="SM00966">
    <property type="entry name" value="SpoVT_AbrB"/>
    <property type="match status" value="1"/>
</dbReference>
<dbReference type="Pfam" id="PF04014">
    <property type="entry name" value="MazE_antitoxin"/>
    <property type="match status" value="1"/>
</dbReference>
<reference evidence="3 4" key="1">
    <citation type="submission" date="2016-04" db="EMBL/GenBank/DDBJ databases">
        <title>Draft Genome Assembly of the Bloom-forming Cyanobacterium Nodularia spumigena Strain CENA596 in Shrimp Production Ponds.</title>
        <authorList>
            <person name="Popin R.V."/>
            <person name="Rigonato J."/>
            <person name="Abreu V.A."/>
            <person name="Andreote A.P."/>
            <person name="Silveira S.B."/>
            <person name="Odebrecht C."/>
            <person name="Fiore M.F."/>
        </authorList>
    </citation>
    <scope>NUCLEOTIDE SEQUENCE [LARGE SCALE GENOMIC DNA]</scope>
    <source>
        <strain evidence="3 4">CENA596</strain>
    </source>
</reference>
<keyword evidence="1" id="KW-0238">DNA-binding</keyword>
<dbReference type="RefSeq" id="WP_063871384.1">
    <property type="nucleotide sequence ID" value="NZ_CAWMRI010000023.1"/>
</dbReference>
<dbReference type="EMBL" id="LWAJ01000023">
    <property type="protein sequence ID" value="KZL51424.1"/>
    <property type="molecule type" value="Genomic_DNA"/>
</dbReference>
<dbReference type="NCBIfam" id="TIGR01439">
    <property type="entry name" value="lp_hng_hel_AbrB"/>
    <property type="match status" value="1"/>
</dbReference>